<dbReference type="GO" id="GO:0030154">
    <property type="term" value="P:cell differentiation"/>
    <property type="evidence" value="ECO:0007669"/>
    <property type="project" value="TreeGrafter"/>
</dbReference>
<dbReference type="GO" id="GO:0000978">
    <property type="term" value="F:RNA polymerase II cis-regulatory region sequence-specific DNA binding"/>
    <property type="evidence" value="ECO:0007669"/>
    <property type="project" value="TreeGrafter"/>
</dbReference>
<dbReference type="GO" id="GO:0045944">
    <property type="term" value="P:positive regulation of transcription by RNA polymerase II"/>
    <property type="evidence" value="ECO:0007669"/>
    <property type="project" value="TreeGrafter"/>
</dbReference>
<dbReference type="AlphaFoldDB" id="A0A9U8DYB7"/>
<evidence type="ECO:0000256" key="4">
    <source>
        <dbReference type="ARBA" id="ARBA00023015"/>
    </source>
</evidence>
<evidence type="ECO:0000256" key="7">
    <source>
        <dbReference type="ARBA" id="ARBA00023170"/>
    </source>
</evidence>
<sequence>MAVKRKNSTEAKKNVAKKAYVPSYVQEGEKCVVCGDDSTGTHYRAMTCEGCKGFFRRTIQKSNGDEPNYVCKKEKKCEITPQTRNTCQFCRFQKCLAGRMDPSSVLDNEGRNKLNTLIETNRIKKGKFRLSDTEWKMLHQIGRGFKSPDVVKFYMFIEEKDIKVSNNEVQELNRSLIHAFRFIKNIPGIEKIKKEDLVALLETNLIDFMVFRLAELFDTDEVGLHFQNFYLQESDVANDYSYMKDIYCYTEHYGQFVSEDGIVLGCLGAIRLLNVGNVEKELQCAEKVDEVLEDIQNVFLKYLSQEKKATIASLYGRLVDFETIRESQSQLLSKLAMMGSNTKDLLLSTFNSENSKLLTMEVSNSVTVIKNAETGIANSKHENNLLEAMDFMPSLNNSKSNSPQSLSKQPQDSSSLDNNAETYVDRFIQTDLKPAIPLIEELKPSKSKTHFYQESLTHEENADPLCSQTTFGFANIPKAVRVSPNVDTQANNSEISNFVDSQPCLNHSNPFNNNVPGKYNIENQQSHDLDKKQFIKAQDNTQTQVDFSQQSDEISTHKKLNEISTHEKSDEISTHEKSDDISTHEKLDGISTHEKNINLSENFTQKYESISPVHQITQTIPSNKDFSLQKKYIYSVKKKLVDDMEFQSVEVPKPQLYIAPAELQVPQFYVPQQCACTHLVPKFLLPVQNIYPSAYQSMSYNIRETPHDQLVAQVHNDIDAIPVRSVMLNMPNRQSSYTSDSVLPIRNYYDPTKIAYHMAPSNQFSNEESEAIDLSASRYNNMAPPPVHTSKGEEYPVSKSFVESQDIHNSRRHQLLPTDLVSLSNPTTTQEENFLRSTQNGSTDISQNSFIYKPSTSGCTNYSYTPTCSINCETSFKSTLASSKKNPERKMSPFKSIKKRWLTGYFQPS</sequence>
<dbReference type="Gene3D" id="3.30.50.10">
    <property type="entry name" value="Erythroid Transcription Factor GATA-1, subunit A"/>
    <property type="match status" value="1"/>
</dbReference>
<dbReference type="InterPro" id="IPR035500">
    <property type="entry name" value="NHR-like_dom_sf"/>
</dbReference>
<dbReference type="SUPFAM" id="SSF57716">
    <property type="entry name" value="Glucocorticoid receptor-like (DNA-binding domain)"/>
    <property type="match status" value="1"/>
</dbReference>
<accession>A0A9U8DYB7</accession>
<feature type="domain" description="Nuclear receptor" evidence="10">
    <location>
        <begin position="28"/>
        <end position="107"/>
    </location>
</feature>
<evidence type="ECO:0000256" key="1">
    <source>
        <dbReference type="ARBA" id="ARBA00022723"/>
    </source>
</evidence>
<keyword evidence="7" id="KW-0675">Receptor</keyword>
<keyword evidence="12" id="KW-1185">Reference proteome</keyword>
<dbReference type="GO" id="GO:0009755">
    <property type="term" value="P:hormone-mediated signaling pathway"/>
    <property type="evidence" value="ECO:0007669"/>
    <property type="project" value="TreeGrafter"/>
</dbReference>
<keyword evidence="2" id="KW-0863">Zinc-finger</keyword>
<keyword evidence="1" id="KW-0479">Metal-binding</keyword>
<feature type="region of interest" description="Disordered" evidence="9">
    <location>
        <begin position="548"/>
        <end position="585"/>
    </location>
</feature>
<proteinExistence type="predicted"/>
<evidence type="ECO:0000256" key="8">
    <source>
        <dbReference type="ARBA" id="ARBA00023242"/>
    </source>
</evidence>
<evidence type="ECO:0000313" key="12">
    <source>
        <dbReference type="Proteomes" id="UP001165740"/>
    </source>
</evidence>
<dbReference type="GO" id="GO:0000122">
    <property type="term" value="P:negative regulation of transcription by RNA polymerase II"/>
    <property type="evidence" value="ECO:0007669"/>
    <property type="project" value="TreeGrafter"/>
</dbReference>
<dbReference type="Pfam" id="PF00105">
    <property type="entry name" value="zf-C4"/>
    <property type="match status" value="1"/>
</dbReference>
<dbReference type="InterPro" id="IPR013088">
    <property type="entry name" value="Znf_NHR/GATA"/>
</dbReference>
<feature type="region of interest" description="Disordered" evidence="9">
    <location>
        <begin position="393"/>
        <end position="417"/>
    </location>
</feature>
<evidence type="ECO:0000256" key="5">
    <source>
        <dbReference type="ARBA" id="ARBA00023125"/>
    </source>
</evidence>
<dbReference type="KEGG" id="bgt:106054320"/>
<dbReference type="RefSeq" id="XP_013065585.2">
    <property type="nucleotide sequence ID" value="XM_013210131.2"/>
</dbReference>
<evidence type="ECO:0000256" key="9">
    <source>
        <dbReference type="SAM" id="MobiDB-lite"/>
    </source>
</evidence>
<evidence type="ECO:0000259" key="11">
    <source>
        <dbReference type="PROSITE" id="PS51843"/>
    </source>
</evidence>
<protein>
    <submittedName>
        <fullName evidence="13">Uncharacterized protein LOC106054320 isoform X1</fullName>
    </submittedName>
</protein>
<dbReference type="PANTHER" id="PTHR24082">
    <property type="entry name" value="NUCLEAR HORMONE RECEPTOR"/>
    <property type="match status" value="1"/>
</dbReference>
<dbReference type="PROSITE" id="PS00031">
    <property type="entry name" value="NUCLEAR_REC_DBD_1"/>
    <property type="match status" value="1"/>
</dbReference>
<dbReference type="PROSITE" id="PS51843">
    <property type="entry name" value="NR_LBD"/>
    <property type="match status" value="1"/>
</dbReference>
<keyword evidence="6" id="KW-0804">Transcription</keyword>
<dbReference type="SMART" id="SM00399">
    <property type="entry name" value="ZnF_C4"/>
    <property type="match status" value="1"/>
</dbReference>
<feature type="compositionally biased region" description="Basic and acidic residues" evidence="9">
    <location>
        <begin position="554"/>
        <end position="585"/>
    </location>
</feature>
<dbReference type="Proteomes" id="UP001165740">
    <property type="component" value="Chromosome 16"/>
</dbReference>
<gene>
    <name evidence="13" type="primary">LOC106054320</name>
</gene>
<dbReference type="Gene3D" id="1.10.565.10">
    <property type="entry name" value="Retinoid X Receptor"/>
    <property type="match status" value="1"/>
</dbReference>
<dbReference type="InterPro" id="IPR001628">
    <property type="entry name" value="Znf_hrmn_rcpt"/>
</dbReference>
<keyword evidence="8" id="KW-0539">Nucleus</keyword>
<dbReference type="InterPro" id="IPR050234">
    <property type="entry name" value="Nuclear_hormone_rcpt_NR1"/>
</dbReference>
<feature type="domain" description="NR LBD" evidence="11">
    <location>
        <begin position="118"/>
        <end position="368"/>
    </location>
</feature>
<keyword evidence="4" id="KW-0805">Transcription regulation</keyword>
<feature type="compositionally biased region" description="Polar residues" evidence="9">
    <location>
        <begin position="394"/>
        <end position="417"/>
    </location>
</feature>
<dbReference type="OrthoDB" id="5771769at2759"/>
<name>A0A9U8DYB7_BIOGL</name>
<evidence type="ECO:0000256" key="6">
    <source>
        <dbReference type="ARBA" id="ARBA00023163"/>
    </source>
</evidence>
<evidence type="ECO:0000313" key="13">
    <source>
        <dbReference type="RefSeq" id="XP_013065585.2"/>
    </source>
</evidence>
<dbReference type="PROSITE" id="PS51030">
    <property type="entry name" value="NUCLEAR_REC_DBD_2"/>
    <property type="match status" value="1"/>
</dbReference>
<dbReference type="PANTHER" id="PTHR24082:SF473">
    <property type="entry name" value="ECDYSONE-INDUCED PROTEIN 75B, ISOFORM B"/>
    <property type="match status" value="1"/>
</dbReference>
<dbReference type="SUPFAM" id="SSF48508">
    <property type="entry name" value="Nuclear receptor ligand-binding domain"/>
    <property type="match status" value="1"/>
</dbReference>
<organism evidence="12 13">
    <name type="scientific">Biomphalaria glabrata</name>
    <name type="common">Bloodfluke planorb</name>
    <name type="synonym">Freshwater snail</name>
    <dbReference type="NCBI Taxonomy" id="6526"/>
    <lineage>
        <taxon>Eukaryota</taxon>
        <taxon>Metazoa</taxon>
        <taxon>Spiralia</taxon>
        <taxon>Lophotrochozoa</taxon>
        <taxon>Mollusca</taxon>
        <taxon>Gastropoda</taxon>
        <taxon>Heterobranchia</taxon>
        <taxon>Euthyneura</taxon>
        <taxon>Panpulmonata</taxon>
        <taxon>Hygrophila</taxon>
        <taxon>Lymnaeoidea</taxon>
        <taxon>Planorbidae</taxon>
        <taxon>Biomphalaria</taxon>
    </lineage>
</organism>
<dbReference type="GO" id="GO:0008270">
    <property type="term" value="F:zinc ion binding"/>
    <property type="evidence" value="ECO:0007669"/>
    <property type="project" value="UniProtKB-KW"/>
</dbReference>
<evidence type="ECO:0000256" key="3">
    <source>
        <dbReference type="ARBA" id="ARBA00022833"/>
    </source>
</evidence>
<keyword evidence="3" id="KW-0862">Zinc</keyword>
<keyword evidence="5" id="KW-0238">DNA-binding</keyword>
<dbReference type="PRINTS" id="PR00047">
    <property type="entry name" value="STROIDFINGER"/>
</dbReference>
<reference evidence="13" key="1">
    <citation type="submission" date="2025-08" db="UniProtKB">
        <authorList>
            <consortium name="RefSeq"/>
        </authorList>
    </citation>
    <scope>IDENTIFICATION</scope>
</reference>
<evidence type="ECO:0000259" key="10">
    <source>
        <dbReference type="PROSITE" id="PS51030"/>
    </source>
</evidence>
<dbReference type="GeneID" id="106054320"/>
<dbReference type="GO" id="GO:0004879">
    <property type="term" value="F:nuclear receptor activity"/>
    <property type="evidence" value="ECO:0007669"/>
    <property type="project" value="TreeGrafter"/>
</dbReference>
<evidence type="ECO:0000256" key="2">
    <source>
        <dbReference type="ARBA" id="ARBA00022771"/>
    </source>
</evidence>
<dbReference type="InterPro" id="IPR000536">
    <property type="entry name" value="Nucl_hrmn_rcpt_lig-bd"/>
</dbReference>